<dbReference type="PANTHER" id="PTHR35807">
    <property type="entry name" value="TRANSCRIPTIONAL REGULATOR REDD-RELATED"/>
    <property type="match status" value="1"/>
</dbReference>
<evidence type="ECO:0000259" key="3">
    <source>
        <dbReference type="SMART" id="SM01043"/>
    </source>
</evidence>
<evidence type="ECO:0000313" key="4">
    <source>
        <dbReference type="EMBL" id="MDJ1129375.1"/>
    </source>
</evidence>
<evidence type="ECO:0000313" key="5">
    <source>
        <dbReference type="Proteomes" id="UP001431693"/>
    </source>
</evidence>
<dbReference type="SUPFAM" id="SSF46894">
    <property type="entry name" value="C-terminal effector domain of the bipartite response regulators"/>
    <property type="match status" value="1"/>
</dbReference>
<dbReference type="Pfam" id="PF03704">
    <property type="entry name" value="BTAD"/>
    <property type="match status" value="1"/>
</dbReference>
<dbReference type="InterPro" id="IPR011990">
    <property type="entry name" value="TPR-like_helical_dom_sf"/>
</dbReference>
<dbReference type="Gene3D" id="1.10.10.10">
    <property type="entry name" value="Winged helix-like DNA-binding domain superfamily/Winged helix DNA-binding domain"/>
    <property type="match status" value="1"/>
</dbReference>
<proteinExistence type="predicted"/>
<keyword evidence="5" id="KW-1185">Reference proteome</keyword>
<organism evidence="4 5">
    <name type="scientific">Kribbibacterium absianum</name>
    <dbReference type="NCBI Taxonomy" id="3044210"/>
    <lineage>
        <taxon>Bacteria</taxon>
        <taxon>Bacillati</taxon>
        <taxon>Actinomycetota</taxon>
        <taxon>Coriobacteriia</taxon>
        <taxon>Coriobacteriales</taxon>
        <taxon>Kribbibacteriaceae</taxon>
        <taxon>Kribbibacterium</taxon>
    </lineage>
</organism>
<dbReference type="SMART" id="SM01043">
    <property type="entry name" value="BTAD"/>
    <property type="match status" value="1"/>
</dbReference>
<keyword evidence="2" id="KW-0804">Transcription</keyword>
<reference evidence="4" key="1">
    <citation type="submission" date="2023-05" db="EMBL/GenBank/DDBJ databases">
        <title>[olsenella] sp. nov., isolated from a pig farm feces dump.</title>
        <authorList>
            <person name="Chang Y.-H."/>
        </authorList>
    </citation>
    <scope>NUCLEOTIDE SEQUENCE</scope>
    <source>
        <strain evidence="4">YH-ols2217</strain>
    </source>
</reference>
<dbReference type="EMBL" id="JASJEX010000002">
    <property type="protein sequence ID" value="MDJ1129375.1"/>
    <property type="molecule type" value="Genomic_DNA"/>
</dbReference>
<name>A0ABT6ZK13_9ACTN</name>
<dbReference type="Gene3D" id="1.25.40.10">
    <property type="entry name" value="Tetratricopeptide repeat domain"/>
    <property type="match status" value="1"/>
</dbReference>
<dbReference type="RefSeq" id="WP_283713549.1">
    <property type="nucleotide sequence ID" value="NZ_JASJEW010000005.1"/>
</dbReference>
<comment type="caution">
    <text evidence="4">The sequence shown here is derived from an EMBL/GenBank/DDBJ whole genome shotgun (WGS) entry which is preliminary data.</text>
</comment>
<dbReference type="InterPro" id="IPR036388">
    <property type="entry name" value="WH-like_DNA-bd_sf"/>
</dbReference>
<gene>
    <name evidence="4" type="ORF">QJ043_04690</name>
</gene>
<dbReference type="InterPro" id="IPR051677">
    <property type="entry name" value="AfsR-DnrI-RedD_regulator"/>
</dbReference>
<sequence>MGVAAGWQDGAALVGTQVSALYQAEPPRVRRRRLASRLVSAARSGAPVTLCACRGAGATSLLRDAAALWREEGGEVRFVSLRGAPAADVPALLRRARECLAGVVAPTLLLVDDMPGLEEFTARDAACELELLARLVPTVCATGPDGELLVEALGEHPAWDTSELGVRYDEVEHWRVGDLSTRGFQELTGGVVSLAEALRADMREGRGVGGPRYQEQRARMLCVAVEGALIGEERRLRGAMALLGTGTFGQLRGLGLACSHELVSSTCAEAPALGVERSGGRFSIVGGALCPEPVAELCGRLWPDLACEVVSLHMEEGRLAQAIAVAAGCVDAPELEKVLSGRWVELWDAGGRSLMEELAARSPQGLAAAALAVLSGDAKAEPPDRSPCWEPVRALREVGALGGATGLSRGDGVRALRFCGAPPDDALTTSACVAGLWDLWESRRALAAGDLAGALGVTSRGLGSVGDESVVGALLAQDRYLAEAGLGHDTRGSRSRAEDGLRLLCDRGGPLGPREAARHAVADLVVGRPVSADVFSQALGVAVSHGDLLGRGCALIGQGLRSFEAGDFSAARSRGCEAARLGEGCACAPLREGGAALSLMAELSLGLEPHVEAPLVSPDLCLLAECAVPVEEGPASARLPAHRDATPRGMSLALLRGALSRPGRAQDRLWAALPGSWREAHGARTTEPVAVGVQLPLPVGVSADAPLLEVDLLGGLSVRLDGRVVDPAKFRRTGSRHLLAILAVRSGHQITRAELAAELWPELPPERGRRNLYSIVSCARRGLGEREYGPCYLLSTRDLIAFNADTTVVDLDGFEALLERARAADATDAERVALAERASSRYRGGSYLPEGAEPRALHNYHDWLESRYVECLLTGARSALRLRRPHVARGFAREAAERAPLLEEAARLLMEALVREGRPLEAQGAFNAFVRAANEAGLPVPEGLVALREGLAEELAAPVGLVA</sequence>
<protein>
    <submittedName>
        <fullName evidence="4">BTAD domain-containing putative transcriptional regulator</fullName>
    </submittedName>
</protein>
<feature type="domain" description="Bacterial transcriptional activator" evidence="3">
    <location>
        <begin position="809"/>
        <end position="952"/>
    </location>
</feature>
<dbReference type="SUPFAM" id="SSF48452">
    <property type="entry name" value="TPR-like"/>
    <property type="match status" value="1"/>
</dbReference>
<dbReference type="InterPro" id="IPR005158">
    <property type="entry name" value="BTAD"/>
</dbReference>
<dbReference type="PANTHER" id="PTHR35807:SF1">
    <property type="entry name" value="TRANSCRIPTIONAL REGULATOR REDD"/>
    <property type="match status" value="1"/>
</dbReference>
<dbReference type="Proteomes" id="UP001431693">
    <property type="component" value="Unassembled WGS sequence"/>
</dbReference>
<evidence type="ECO:0000256" key="1">
    <source>
        <dbReference type="ARBA" id="ARBA00023015"/>
    </source>
</evidence>
<keyword evidence="1" id="KW-0805">Transcription regulation</keyword>
<accession>A0ABT6ZK13</accession>
<dbReference type="InterPro" id="IPR016032">
    <property type="entry name" value="Sig_transdc_resp-reg_C-effctor"/>
</dbReference>
<evidence type="ECO:0000256" key="2">
    <source>
        <dbReference type="ARBA" id="ARBA00023163"/>
    </source>
</evidence>